<gene>
    <name evidence="4" type="ORF">DMC30DRAFT_415077</name>
</gene>
<dbReference type="STRING" id="5288.A0A5C5G3E7"/>
<keyword evidence="5" id="KW-1185">Reference proteome</keyword>
<dbReference type="InterPro" id="IPR012677">
    <property type="entry name" value="Nucleotide-bd_a/b_plait_sf"/>
</dbReference>
<dbReference type="GO" id="GO:0003723">
    <property type="term" value="F:RNA binding"/>
    <property type="evidence" value="ECO:0007669"/>
    <property type="project" value="UniProtKB-UniRule"/>
</dbReference>
<name>A0A5C5G3E7_9BASI</name>
<dbReference type="SUPFAM" id="SSF54928">
    <property type="entry name" value="RNA-binding domain, RBD"/>
    <property type="match status" value="1"/>
</dbReference>
<protein>
    <recommendedName>
        <fullName evidence="3">RRM domain-containing protein</fullName>
    </recommendedName>
</protein>
<dbReference type="InterPro" id="IPR000504">
    <property type="entry name" value="RRM_dom"/>
</dbReference>
<dbReference type="Proteomes" id="UP000311382">
    <property type="component" value="Unassembled WGS sequence"/>
</dbReference>
<dbReference type="InterPro" id="IPR035979">
    <property type="entry name" value="RBD_domain_sf"/>
</dbReference>
<dbReference type="AlphaFoldDB" id="A0A5C5G3E7"/>
<organism evidence="4 5">
    <name type="scientific">Rhodotorula diobovata</name>
    <dbReference type="NCBI Taxonomy" id="5288"/>
    <lineage>
        <taxon>Eukaryota</taxon>
        <taxon>Fungi</taxon>
        <taxon>Dikarya</taxon>
        <taxon>Basidiomycota</taxon>
        <taxon>Pucciniomycotina</taxon>
        <taxon>Microbotryomycetes</taxon>
        <taxon>Sporidiobolales</taxon>
        <taxon>Sporidiobolaceae</taxon>
        <taxon>Rhodotorula</taxon>
    </lineage>
</organism>
<dbReference type="PANTHER" id="PTHR32343">
    <property type="entry name" value="SERINE/ARGININE-RICH SPLICING FACTOR"/>
    <property type="match status" value="1"/>
</dbReference>
<dbReference type="PROSITE" id="PS50102">
    <property type="entry name" value="RRM"/>
    <property type="match status" value="1"/>
</dbReference>
<reference evidence="4 5" key="1">
    <citation type="submission" date="2019-03" db="EMBL/GenBank/DDBJ databases">
        <title>Rhodosporidium diobovatum UCD-FST 08-225 genome sequencing, assembly, and annotation.</title>
        <authorList>
            <person name="Fakankun I.U."/>
            <person name="Fristensky B."/>
            <person name="Levin D.B."/>
        </authorList>
    </citation>
    <scope>NUCLEOTIDE SEQUENCE [LARGE SCALE GENOMIC DNA]</scope>
    <source>
        <strain evidence="4 5">UCD-FST 08-225</strain>
    </source>
</reference>
<feature type="compositionally biased region" description="Basic and acidic residues" evidence="2">
    <location>
        <begin position="97"/>
        <end position="107"/>
    </location>
</feature>
<feature type="domain" description="RRM" evidence="3">
    <location>
        <begin position="5"/>
        <end position="75"/>
    </location>
</feature>
<feature type="compositionally biased region" description="Polar residues" evidence="2">
    <location>
        <begin position="69"/>
        <end position="79"/>
    </location>
</feature>
<dbReference type="EMBL" id="SOZI01000025">
    <property type="protein sequence ID" value="TNY22411.1"/>
    <property type="molecule type" value="Genomic_DNA"/>
</dbReference>
<evidence type="ECO:0000259" key="3">
    <source>
        <dbReference type="PROSITE" id="PS50102"/>
    </source>
</evidence>
<dbReference type="SMART" id="SM00360">
    <property type="entry name" value="RRM"/>
    <property type="match status" value="1"/>
</dbReference>
<evidence type="ECO:0000256" key="1">
    <source>
        <dbReference type="PROSITE-ProRule" id="PRU00176"/>
    </source>
</evidence>
<comment type="caution">
    <text evidence="4">The sequence shown here is derived from an EMBL/GenBank/DDBJ whole genome shotgun (WGS) entry which is preliminary data.</text>
</comment>
<sequence length="293" mass="30234">MHGVATVTVTSLAPTTSAQTLEHFFSFCGKLSSIEGPTAGKATIHFAKESAARTALMLSGATLDDSTIEVSSDDVSQPESAKAVSSATPPAALSSSTEHHDDIEQEDKPHTAKVAEYLAAGYVVGDQAIAKAIDADSKYGVSARFLSFFNKLRDTVTSATAPHVERAQAKLADVDEQKGLSLKAKAASQIGASYYQQALSSPLGTKVASFYTTVTKQAQDIHEEALRIAQAKKHEHGASASSTGVTEPGKPAALQTPHDAPLPSTGTVEGTAAPGASTATDKPLESTSAPLKG</sequence>
<evidence type="ECO:0000313" key="4">
    <source>
        <dbReference type="EMBL" id="TNY22411.1"/>
    </source>
</evidence>
<feature type="region of interest" description="Disordered" evidence="2">
    <location>
        <begin position="69"/>
        <end position="107"/>
    </location>
</feature>
<evidence type="ECO:0000313" key="5">
    <source>
        <dbReference type="Proteomes" id="UP000311382"/>
    </source>
</evidence>
<feature type="compositionally biased region" description="Low complexity" evidence="2">
    <location>
        <begin position="83"/>
        <end position="96"/>
    </location>
</feature>
<feature type="compositionally biased region" description="Polar residues" evidence="2">
    <location>
        <begin position="277"/>
        <end position="293"/>
    </location>
</feature>
<dbReference type="PANTHER" id="PTHR32343:SF10">
    <property type="entry name" value="RNA-BINDING REGION RNP-1 DOMAIN-CONTAINING PROTEIN"/>
    <property type="match status" value="1"/>
</dbReference>
<proteinExistence type="predicted"/>
<evidence type="ECO:0000256" key="2">
    <source>
        <dbReference type="SAM" id="MobiDB-lite"/>
    </source>
</evidence>
<accession>A0A5C5G3E7</accession>
<dbReference type="OrthoDB" id="7763451at2759"/>
<dbReference type="Pfam" id="PF00076">
    <property type="entry name" value="RRM_1"/>
    <property type="match status" value="1"/>
</dbReference>
<feature type="region of interest" description="Disordered" evidence="2">
    <location>
        <begin position="230"/>
        <end position="293"/>
    </location>
</feature>
<keyword evidence="1" id="KW-0694">RNA-binding</keyword>
<dbReference type="Gene3D" id="3.30.70.330">
    <property type="match status" value="1"/>
</dbReference>